<dbReference type="InterPro" id="IPR051156">
    <property type="entry name" value="Mito/Outer_Membr_Metalloprot"/>
</dbReference>
<evidence type="ECO:0000256" key="4">
    <source>
        <dbReference type="ARBA" id="ARBA00022833"/>
    </source>
</evidence>
<protein>
    <recommendedName>
        <fullName evidence="8">Peptidase M48 domain-containing protein</fullName>
    </recommendedName>
</protein>
<organism evidence="9 10">
    <name type="scientific">Minwuia thermotolerans</name>
    <dbReference type="NCBI Taxonomy" id="2056226"/>
    <lineage>
        <taxon>Bacteria</taxon>
        <taxon>Pseudomonadati</taxon>
        <taxon>Pseudomonadota</taxon>
        <taxon>Alphaproteobacteria</taxon>
        <taxon>Minwuiales</taxon>
        <taxon>Minwuiaceae</taxon>
        <taxon>Minwuia</taxon>
    </lineage>
</organism>
<accession>A0A2M9G135</accession>
<keyword evidence="3 7" id="KW-0378">Hydrolase</keyword>
<dbReference type="GO" id="GO:0004222">
    <property type="term" value="F:metalloendopeptidase activity"/>
    <property type="evidence" value="ECO:0007669"/>
    <property type="project" value="InterPro"/>
</dbReference>
<dbReference type="RefSeq" id="WP_109792064.1">
    <property type="nucleotide sequence ID" value="NZ_PHIG01000033.1"/>
</dbReference>
<feature type="domain" description="Peptidase M48" evidence="8">
    <location>
        <begin position="68"/>
        <end position="258"/>
    </location>
</feature>
<dbReference type="InterPro" id="IPR011990">
    <property type="entry name" value="TPR-like_helical_dom_sf"/>
</dbReference>
<dbReference type="GO" id="GO:0051603">
    <property type="term" value="P:proteolysis involved in protein catabolic process"/>
    <property type="evidence" value="ECO:0007669"/>
    <property type="project" value="TreeGrafter"/>
</dbReference>
<keyword evidence="1 7" id="KW-0645">Protease</keyword>
<dbReference type="Pfam" id="PF01435">
    <property type="entry name" value="Peptidase_M48"/>
    <property type="match status" value="1"/>
</dbReference>
<comment type="similarity">
    <text evidence="7">Belongs to the peptidase M48 family.</text>
</comment>
<dbReference type="SUPFAM" id="SSF48452">
    <property type="entry name" value="TPR-like"/>
    <property type="match status" value="1"/>
</dbReference>
<proteinExistence type="inferred from homology"/>
<keyword evidence="6" id="KW-0802">TPR repeat</keyword>
<keyword evidence="2" id="KW-0479">Metal-binding</keyword>
<dbReference type="PANTHER" id="PTHR22726">
    <property type="entry name" value="METALLOENDOPEPTIDASE OMA1"/>
    <property type="match status" value="1"/>
</dbReference>
<dbReference type="InterPro" id="IPR001915">
    <property type="entry name" value="Peptidase_M48"/>
</dbReference>
<dbReference type="AlphaFoldDB" id="A0A2M9G135"/>
<evidence type="ECO:0000256" key="2">
    <source>
        <dbReference type="ARBA" id="ARBA00022723"/>
    </source>
</evidence>
<evidence type="ECO:0000256" key="6">
    <source>
        <dbReference type="PROSITE-ProRule" id="PRU00339"/>
    </source>
</evidence>
<evidence type="ECO:0000256" key="7">
    <source>
        <dbReference type="RuleBase" id="RU003983"/>
    </source>
</evidence>
<dbReference type="InterPro" id="IPR019734">
    <property type="entry name" value="TPR_rpt"/>
</dbReference>
<dbReference type="Gene3D" id="1.25.40.10">
    <property type="entry name" value="Tetratricopeptide repeat domain"/>
    <property type="match status" value="1"/>
</dbReference>
<evidence type="ECO:0000256" key="3">
    <source>
        <dbReference type="ARBA" id="ARBA00022801"/>
    </source>
</evidence>
<dbReference type="PROSITE" id="PS50005">
    <property type="entry name" value="TPR"/>
    <property type="match status" value="1"/>
</dbReference>
<feature type="repeat" description="TPR" evidence="6">
    <location>
        <begin position="352"/>
        <end position="385"/>
    </location>
</feature>
<dbReference type="Proteomes" id="UP000229498">
    <property type="component" value="Unassembled WGS sequence"/>
</dbReference>
<evidence type="ECO:0000259" key="8">
    <source>
        <dbReference type="Pfam" id="PF01435"/>
    </source>
</evidence>
<dbReference type="EMBL" id="PHIG01000033">
    <property type="protein sequence ID" value="PJK29394.1"/>
    <property type="molecule type" value="Genomic_DNA"/>
</dbReference>
<name>A0A2M9G135_9PROT</name>
<dbReference type="PROSITE" id="PS51257">
    <property type="entry name" value="PROKAR_LIPOPROTEIN"/>
    <property type="match status" value="1"/>
</dbReference>
<dbReference type="CDD" id="cd07324">
    <property type="entry name" value="M48C_Oma1-like"/>
    <property type="match status" value="1"/>
</dbReference>
<dbReference type="GO" id="GO:0046872">
    <property type="term" value="F:metal ion binding"/>
    <property type="evidence" value="ECO:0007669"/>
    <property type="project" value="UniProtKB-KW"/>
</dbReference>
<keyword evidence="4 7" id="KW-0862">Zinc</keyword>
<dbReference type="Gene3D" id="3.30.2010.10">
    <property type="entry name" value="Metalloproteases ('zincins'), catalytic domain"/>
    <property type="match status" value="1"/>
</dbReference>
<evidence type="ECO:0000313" key="10">
    <source>
        <dbReference type="Proteomes" id="UP000229498"/>
    </source>
</evidence>
<reference evidence="9 10" key="1">
    <citation type="submission" date="2017-11" db="EMBL/GenBank/DDBJ databases">
        <title>Draft genome sequence of Rhizobiales bacterium SY3-13.</title>
        <authorList>
            <person name="Sun C."/>
        </authorList>
    </citation>
    <scope>NUCLEOTIDE SEQUENCE [LARGE SCALE GENOMIC DNA]</scope>
    <source>
        <strain evidence="9 10">SY3-13</strain>
    </source>
</reference>
<comment type="cofactor">
    <cofactor evidence="7">
        <name>Zn(2+)</name>
        <dbReference type="ChEBI" id="CHEBI:29105"/>
    </cofactor>
    <text evidence="7">Binds 1 zinc ion per subunit.</text>
</comment>
<gene>
    <name evidence="9" type="ORF">CVT23_12400</name>
</gene>
<dbReference type="OrthoDB" id="9810445at2"/>
<dbReference type="PANTHER" id="PTHR22726:SF24">
    <property type="entry name" value="M48 FAMILY METALLOPEPTIDASE"/>
    <property type="match status" value="1"/>
</dbReference>
<keyword evidence="10" id="KW-1185">Reference proteome</keyword>
<sequence>MSAALTRRQVLHGLCGCGAIALGGCVTSQARRDVTAGHQPQANSLEGGIWKEMEDIEASTRHSPLRIRDARLNDYVQRIACRLAGDLCPDIRVYLVETPYFNASMAPNGMMQIWSGLLLRCQSEAELAAVIGHELGHYIRRHSLQQMENRTNQAAFAAFAAVLIAGAGGGEAARLPYLIAQANISSFSREQEAEADELGLELMTRAGYAPFAAASVWQGLVEELDAGLDEDEREEWREKKAVWTASHPTPDSRIRALAVKARQHLVDGQRYGEADYHMALAVIRDRLMQSELRLHQFDRTLVIVDRMKRVFPNDPDVHYYEAEVYRRRNGPRDEFLATNAYGRALGFDPGHARAWRGLGILHRRAGRHGSAADAFRRYLELAPAAEDNLMIRSYLGAQT</sequence>
<evidence type="ECO:0000313" key="9">
    <source>
        <dbReference type="EMBL" id="PJK29394.1"/>
    </source>
</evidence>
<keyword evidence="5 7" id="KW-0482">Metalloprotease</keyword>
<evidence type="ECO:0000256" key="1">
    <source>
        <dbReference type="ARBA" id="ARBA00022670"/>
    </source>
</evidence>
<comment type="caution">
    <text evidence="9">The sequence shown here is derived from an EMBL/GenBank/DDBJ whole genome shotgun (WGS) entry which is preliminary data.</text>
</comment>
<dbReference type="GO" id="GO:0016020">
    <property type="term" value="C:membrane"/>
    <property type="evidence" value="ECO:0007669"/>
    <property type="project" value="TreeGrafter"/>
</dbReference>
<evidence type="ECO:0000256" key="5">
    <source>
        <dbReference type="ARBA" id="ARBA00023049"/>
    </source>
</evidence>